<organism evidence="1 2">
    <name type="scientific">Coniophora puteana (strain RWD-64-598)</name>
    <name type="common">Brown rot fungus</name>
    <dbReference type="NCBI Taxonomy" id="741705"/>
    <lineage>
        <taxon>Eukaryota</taxon>
        <taxon>Fungi</taxon>
        <taxon>Dikarya</taxon>
        <taxon>Basidiomycota</taxon>
        <taxon>Agaricomycotina</taxon>
        <taxon>Agaricomycetes</taxon>
        <taxon>Agaricomycetidae</taxon>
        <taxon>Boletales</taxon>
        <taxon>Coniophorineae</taxon>
        <taxon>Coniophoraceae</taxon>
        <taxon>Coniophora</taxon>
    </lineage>
</organism>
<dbReference type="AlphaFoldDB" id="A0A5M3MHL1"/>
<evidence type="ECO:0000313" key="1">
    <source>
        <dbReference type="EMBL" id="EIW78125.1"/>
    </source>
</evidence>
<proteinExistence type="predicted"/>
<dbReference type="KEGG" id="cput:CONPUDRAFT_167200"/>
<dbReference type="Proteomes" id="UP000053558">
    <property type="component" value="Unassembled WGS sequence"/>
</dbReference>
<evidence type="ECO:0000313" key="2">
    <source>
        <dbReference type="Proteomes" id="UP000053558"/>
    </source>
</evidence>
<protein>
    <recommendedName>
        <fullName evidence="3">F-box domain-containing protein</fullName>
    </recommendedName>
</protein>
<dbReference type="GeneID" id="19205719"/>
<dbReference type="EMBL" id="JH711582">
    <property type="protein sequence ID" value="EIW78125.1"/>
    <property type="molecule type" value="Genomic_DNA"/>
</dbReference>
<dbReference type="InterPro" id="IPR032675">
    <property type="entry name" value="LRR_dom_sf"/>
</dbReference>
<keyword evidence="2" id="KW-1185">Reference proteome</keyword>
<accession>A0A5M3MHL1</accession>
<dbReference type="Gene3D" id="3.80.10.10">
    <property type="entry name" value="Ribonuclease Inhibitor"/>
    <property type="match status" value="1"/>
</dbReference>
<dbReference type="RefSeq" id="XP_007771211.1">
    <property type="nucleotide sequence ID" value="XM_007773021.1"/>
</dbReference>
<name>A0A5M3MHL1_CONPW</name>
<reference evidence="2" key="1">
    <citation type="journal article" date="2012" name="Science">
        <title>The Paleozoic origin of enzymatic lignin decomposition reconstructed from 31 fungal genomes.</title>
        <authorList>
            <person name="Floudas D."/>
            <person name="Binder M."/>
            <person name="Riley R."/>
            <person name="Barry K."/>
            <person name="Blanchette R.A."/>
            <person name="Henrissat B."/>
            <person name="Martinez A.T."/>
            <person name="Otillar R."/>
            <person name="Spatafora J.W."/>
            <person name="Yadav J.S."/>
            <person name="Aerts A."/>
            <person name="Benoit I."/>
            <person name="Boyd A."/>
            <person name="Carlson A."/>
            <person name="Copeland A."/>
            <person name="Coutinho P.M."/>
            <person name="de Vries R.P."/>
            <person name="Ferreira P."/>
            <person name="Findley K."/>
            <person name="Foster B."/>
            <person name="Gaskell J."/>
            <person name="Glotzer D."/>
            <person name="Gorecki P."/>
            <person name="Heitman J."/>
            <person name="Hesse C."/>
            <person name="Hori C."/>
            <person name="Igarashi K."/>
            <person name="Jurgens J.A."/>
            <person name="Kallen N."/>
            <person name="Kersten P."/>
            <person name="Kohler A."/>
            <person name="Kuees U."/>
            <person name="Kumar T.K.A."/>
            <person name="Kuo A."/>
            <person name="LaButti K."/>
            <person name="Larrondo L.F."/>
            <person name="Lindquist E."/>
            <person name="Ling A."/>
            <person name="Lombard V."/>
            <person name="Lucas S."/>
            <person name="Lundell T."/>
            <person name="Martin R."/>
            <person name="McLaughlin D.J."/>
            <person name="Morgenstern I."/>
            <person name="Morin E."/>
            <person name="Murat C."/>
            <person name="Nagy L.G."/>
            <person name="Nolan M."/>
            <person name="Ohm R.A."/>
            <person name="Patyshakuliyeva A."/>
            <person name="Rokas A."/>
            <person name="Ruiz-Duenas F.J."/>
            <person name="Sabat G."/>
            <person name="Salamov A."/>
            <person name="Samejima M."/>
            <person name="Schmutz J."/>
            <person name="Slot J.C."/>
            <person name="St John F."/>
            <person name="Stenlid J."/>
            <person name="Sun H."/>
            <person name="Sun S."/>
            <person name="Syed K."/>
            <person name="Tsang A."/>
            <person name="Wiebenga A."/>
            <person name="Young D."/>
            <person name="Pisabarro A."/>
            <person name="Eastwood D.C."/>
            <person name="Martin F."/>
            <person name="Cullen D."/>
            <person name="Grigoriev I.V."/>
            <person name="Hibbett D.S."/>
        </authorList>
    </citation>
    <scope>NUCLEOTIDE SEQUENCE [LARGE SCALE GENOMIC DNA]</scope>
    <source>
        <strain evidence="2">RWD-64-598 SS2</strain>
    </source>
</reference>
<evidence type="ECO:0008006" key="3">
    <source>
        <dbReference type="Google" id="ProtNLM"/>
    </source>
</evidence>
<dbReference type="OMA" id="WARMEVK"/>
<gene>
    <name evidence="1" type="ORF">CONPUDRAFT_167200</name>
</gene>
<dbReference type="OrthoDB" id="3543113at2759"/>
<comment type="caution">
    <text evidence="1">The sequence shown here is derived from an EMBL/GenBank/DDBJ whole genome shotgun (WGS) entry which is preliminary data.</text>
</comment>
<dbReference type="SUPFAM" id="SSF52047">
    <property type="entry name" value="RNI-like"/>
    <property type="match status" value="1"/>
</dbReference>
<sequence length="537" mass="60479">MHKCLSINEIFCVVCEHLSSSGPSAESGALVALAATCRDFKEPALDVLWAELDHLGPLIMALPEDWWEMEWDLDDEGDEERLLIIRRPLGRKQWDRIRYYSARVQSLEHNDRVQHKFFERISSSAFTSLSFPPHPSSLFPNLVRLQWKDTREEVYSFLRVMLGPSLRELHMDLPLIDNPSSSKVARSFLHSIGTLCPSLRILCINGPHDHPDYEDAVSDLVLSLGQLTELRCGFLNLVAFSHLNSLQSLSILSVIASRGQDYSALPEFSVFSDMLELSLRTFGSLEDLMPLLQRFPRHPPFSMFCARRCTVAEARRFLAYLVNVSNSERSGITIDVQGGDMDWHGQHLFLSFRDIQPLSKFKNLEILVVAAGVPISLDDGDVMAIASYWPRLRVLNLCGLTGCGGLSRVTLKGLLALLKYCQYLHFLWIAFDPRPREGLSRGRPGGGVINGLAMLDVGDSPIDDPTAVAMVLSDVCPRIERLGGWSETTWGYDAAHVEEQRAKWKEVESLLAAYTAIRKQERLWARMEVKGKLANNV</sequence>